<keyword evidence="1" id="KW-1133">Transmembrane helix</keyword>
<dbReference type="Proteomes" id="UP001589838">
    <property type="component" value="Unassembled WGS sequence"/>
</dbReference>
<name>A0ABV6K9M8_9BACI</name>
<keyword evidence="1" id="KW-0812">Transmembrane</keyword>
<accession>A0ABV6K9M8</accession>
<keyword evidence="1" id="KW-0472">Membrane</keyword>
<organism evidence="2 3">
    <name type="scientific">Halalkalibacter kiskunsagensis</name>
    <dbReference type="NCBI Taxonomy" id="1548599"/>
    <lineage>
        <taxon>Bacteria</taxon>
        <taxon>Bacillati</taxon>
        <taxon>Bacillota</taxon>
        <taxon>Bacilli</taxon>
        <taxon>Bacillales</taxon>
        <taxon>Bacillaceae</taxon>
        <taxon>Halalkalibacter</taxon>
    </lineage>
</organism>
<evidence type="ECO:0000313" key="2">
    <source>
        <dbReference type="EMBL" id="MFC0469949.1"/>
    </source>
</evidence>
<gene>
    <name evidence="2" type="ORF">ACFFHM_05205</name>
</gene>
<dbReference type="InterPro" id="IPR035238">
    <property type="entry name" value="DUF5345"/>
</dbReference>
<feature type="transmembrane region" description="Helical" evidence="1">
    <location>
        <begin position="77"/>
        <end position="96"/>
    </location>
</feature>
<dbReference type="RefSeq" id="WP_335962581.1">
    <property type="nucleotide sequence ID" value="NZ_JAXBLX010000031.1"/>
</dbReference>
<proteinExistence type="predicted"/>
<keyword evidence="3" id="KW-1185">Reference proteome</keyword>
<sequence length="107" mass="12328">MNHEDQERVIQKLQQDWEQLDELGDRTPSLIEIKDQIILFEAKKKKAFYKELGLFLLTAVLILSVFVTSVFQAPYMFIVIQVCAIVVAPLVCYVLAKREKKEGNEVA</sequence>
<dbReference type="Pfam" id="PF17280">
    <property type="entry name" value="DUF5345"/>
    <property type="match status" value="1"/>
</dbReference>
<protein>
    <submittedName>
        <fullName evidence="2">YxlC family protein</fullName>
    </submittedName>
</protein>
<reference evidence="2 3" key="1">
    <citation type="submission" date="2024-09" db="EMBL/GenBank/DDBJ databases">
        <authorList>
            <person name="Sun Q."/>
            <person name="Mori K."/>
        </authorList>
    </citation>
    <scope>NUCLEOTIDE SEQUENCE [LARGE SCALE GENOMIC DNA]</scope>
    <source>
        <strain evidence="2 3">NCAIM B.02610</strain>
    </source>
</reference>
<comment type="caution">
    <text evidence="2">The sequence shown here is derived from an EMBL/GenBank/DDBJ whole genome shotgun (WGS) entry which is preliminary data.</text>
</comment>
<feature type="transmembrane region" description="Helical" evidence="1">
    <location>
        <begin position="52"/>
        <end position="71"/>
    </location>
</feature>
<evidence type="ECO:0000313" key="3">
    <source>
        <dbReference type="Proteomes" id="UP001589838"/>
    </source>
</evidence>
<dbReference type="EMBL" id="JBHLUX010000015">
    <property type="protein sequence ID" value="MFC0469949.1"/>
    <property type="molecule type" value="Genomic_DNA"/>
</dbReference>
<evidence type="ECO:0000256" key="1">
    <source>
        <dbReference type="SAM" id="Phobius"/>
    </source>
</evidence>